<keyword evidence="3 9" id="KW-0862">Zinc</keyword>
<dbReference type="SUPFAM" id="SSF57716">
    <property type="entry name" value="Glucocorticoid receptor-like (DNA-binding domain)"/>
    <property type="match status" value="1"/>
</dbReference>
<keyword evidence="1 9" id="KW-0479">Metal-binding</keyword>
<keyword evidence="5 9" id="KW-0238">DNA-binding</keyword>
<keyword evidence="4 9" id="KW-0805">Transcription regulation</keyword>
<evidence type="ECO:0000256" key="1">
    <source>
        <dbReference type="ARBA" id="ARBA00022723"/>
    </source>
</evidence>
<dbReference type="eggNOG" id="KOG3575">
    <property type="taxonomic scope" value="Eukaryota"/>
</dbReference>
<dbReference type="HOGENOM" id="CLU_007368_1_0_1"/>
<evidence type="ECO:0000256" key="8">
    <source>
        <dbReference type="ARBA" id="ARBA00023242"/>
    </source>
</evidence>
<comment type="subcellular location">
    <subcellularLocation>
        <location evidence="9">Nucleus</location>
    </subcellularLocation>
</comment>
<dbReference type="AlphaFoldDB" id="O62496"/>
<dbReference type="GO" id="GO:0003700">
    <property type="term" value="F:DNA-binding transcription factor activity"/>
    <property type="evidence" value="ECO:0007669"/>
    <property type="project" value="InterPro"/>
</dbReference>
<organism evidence="11 12">
    <name type="scientific">Caenorhabditis elegans</name>
    <dbReference type="NCBI Taxonomy" id="6239"/>
    <lineage>
        <taxon>Eukaryota</taxon>
        <taxon>Metazoa</taxon>
        <taxon>Ecdysozoa</taxon>
        <taxon>Nematoda</taxon>
        <taxon>Chromadorea</taxon>
        <taxon>Rhabditida</taxon>
        <taxon>Rhabditina</taxon>
        <taxon>Rhabditomorpha</taxon>
        <taxon>Rhabditoidea</taxon>
        <taxon>Rhabditidae</taxon>
        <taxon>Peloderinae</taxon>
        <taxon>Caenorhabditis</taxon>
    </lineage>
</organism>
<dbReference type="KEGG" id="cel:CELE_Y70C5C.6"/>
<dbReference type="PaxDb" id="6239-Y70C5C.6a"/>
<dbReference type="OMA" id="MEEMMIC"/>
<dbReference type="Proteomes" id="UP000001940">
    <property type="component" value="Chromosome V"/>
</dbReference>
<keyword evidence="6 9" id="KW-0804">Transcription</keyword>
<feature type="domain" description="Nuclear receptor" evidence="10">
    <location>
        <begin position="1"/>
        <end position="71"/>
    </location>
</feature>
<dbReference type="InterPro" id="IPR035500">
    <property type="entry name" value="NHR-like_dom_sf"/>
</dbReference>
<dbReference type="PANTHER" id="PTHR46800:SF2">
    <property type="entry name" value="NUCLEAR HORMONE RECEPTOR FAMILY-RELATED"/>
    <property type="match status" value="1"/>
</dbReference>
<dbReference type="PROSITE" id="PS00031">
    <property type="entry name" value="NUCLEAR_REC_DBD_1"/>
    <property type="match status" value="1"/>
</dbReference>
<dbReference type="PRINTS" id="PR00047">
    <property type="entry name" value="STROIDFINGER"/>
</dbReference>
<dbReference type="FunFam" id="3.30.50.10:FF:000122">
    <property type="entry name" value="Nuclear hormone receptor family member nhr-115"/>
    <property type="match status" value="1"/>
</dbReference>
<evidence type="ECO:0000256" key="9">
    <source>
        <dbReference type="RuleBase" id="RU004334"/>
    </source>
</evidence>
<gene>
    <name evidence="11 13" type="primary">nhr-112</name>
    <name evidence="11" type="ORF">CELE_Y70C5C.6</name>
    <name evidence="13" type="ORF">Y70C5C.6</name>
</gene>
<dbReference type="SUPFAM" id="SSF48508">
    <property type="entry name" value="Nuclear receptor ligand-binding domain"/>
    <property type="match status" value="1"/>
</dbReference>
<dbReference type="SMART" id="SM00430">
    <property type="entry name" value="HOLI"/>
    <property type="match status" value="1"/>
</dbReference>
<dbReference type="GO" id="GO:0050829">
    <property type="term" value="P:defense response to Gram-negative bacterium"/>
    <property type="evidence" value="ECO:0000315"/>
    <property type="project" value="WormBase"/>
</dbReference>
<accession>O62496</accession>
<evidence type="ECO:0000259" key="10">
    <source>
        <dbReference type="PROSITE" id="PS51030"/>
    </source>
</evidence>
<sequence length="342" mass="40413">MCKICGSSESEPHFGGTSCRACAAFFRRFYHSKKLGLKCTCKTRQSNAHPCRSCRIRKCYEAGMTPEKIQLTRDKHLNRTIKLEGPCSSLDTPITSRQTPNLYCVLSNWHELKMTREEMNSGSLNNCNIFELTSFVLRDLELTWRMVSKAFPTVEVLEDRDRQALLRNFVPKLWQIEPILEYRECAEKFDNLEEEDYENLLVGFYGGTFPEGKEMSKSEIVSNFRPYWDYYYTKMILPISSMGLEELEYMAIVWLAFFDNGYSNISDNCLEMCRDIQKVILKELRNYQIDRNFHENRFFVALEALQIIERGEKKFMEEMLVCEMNHIRIHDDFRKIIREPKL</sequence>
<dbReference type="GO" id="GO:0005634">
    <property type="term" value="C:nucleus"/>
    <property type="evidence" value="ECO:0007669"/>
    <property type="project" value="UniProtKB-SubCell"/>
</dbReference>
<evidence type="ECO:0000256" key="3">
    <source>
        <dbReference type="ARBA" id="ARBA00022833"/>
    </source>
</evidence>
<keyword evidence="8 9" id="KW-0539">Nucleus</keyword>
<dbReference type="GO" id="GO:0043565">
    <property type="term" value="F:sequence-specific DNA binding"/>
    <property type="evidence" value="ECO:0007669"/>
    <property type="project" value="InterPro"/>
</dbReference>
<dbReference type="Pfam" id="PF00105">
    <property type="entry name" value="zf-C4"/>
    <property type="match status" value="1"/>
</dbReference>
<dbReference type="InterPro" id="IPR013088">
    <property type="entry name" value="Znf_NHR/GATA"/>
</dbReference>
<dbReference type="STRING" id="6239.Y70C5C.6.1"/>
<dbReference type="Pfam" id="PF00104">
    <property type="entry name" value="Hormone_recep"/>
    <property type="match status" value="1"/>
</dbReference>
<proteinExistence type="inferred from homology"/>
<dbReference type="CTD" id="180115"/>
<dbReference type="InParanoid" id="O62496"/>
<dbReference type="OrthoDB" id="5834067at2759"/>
<evidence type="ECO:0000256" key="5">
    <source>
        <dbReference type="ARBA" id="ARBA00023125"/>
    </source>
</evidence>
<reference evidence="11 12" key="1">
    <citation type="journal article" date="1998" name="Science">
        <title>Genome sequence of the nematode C. elegans: a platform for investigating biology.</title>
        <authorList>
            <consortium name="The C. elegans sequencing consortium"/>
            <person name="Sulson J.E."/>
            <person name="Waterston R."/>
        </authorList>
    </citation>
    <scope>NUCLEOTIDE SEQUENCE [LARGE SCALE GENOMIC DNA]</scope>
    <source>
        <strain evidence="11 12">Bristol N2</strain>
    </source>
</reference>
<dbReference type="InterPro" id="IPR001628">
    <property type="entry name" value="Znf_hrmn_rcpt"/>
</dbReference>
<dbReference type="FunCoup" id="O62496">
    <property type="interactions" value="4"/>
</dbReference>
<evidence type="ECO:0000313" key="12">
    <source>
        <dbReference type="Proteomes" id="UP000001940"/>
    </source>
</evidence>
<keyword evidence="12" id="KW-1185">Reference proteome</keyword>
<dbReference type="WormBase" id="Y70C5C.6">
    <property type="protein sequence ID" value="CE16678"/>
    <property type="gene ID" value="WBGene00003702"/>
    <property type="gene designation" value="nhr-112"/>
</dbReference>
<evidence type="ECO:0000256" key="7">
    <source>
        <dbReference type="ARBA" id="ARBA00023170"/>
    </source>
</evidence>
<dbReference type="PANTHER" id="PTHR46800">
    <property type="entry name" value="NUCLEAR HORMONE RECEPTOR FAMILY-RELATED-RELATED"/>
    <property type="match status" value="1"/>
</dbReference>
<evidence type="ECO:0000256" key="6">
    <source>
        <dbReference type="ARBA" id="ARBA00023163"/>
    </source>
</evidence>
<comment type="similarity">
    <text evidence="9">Belongs to the nuclear hormone receptor family.</text>
</comment>
<dbReference type="PIR" id="T27348">
    <property type="entry name" value="T27348"/>
</dbReference>
<evidence type="ECO:0000256" key="4">
    <source>
        <dbReference type="ARBA" id="ARBA00023015"/>
    </source>
</evidence>
<dbReference type="GO" id="GO:0008270">
    <property type="term" value="F:zinc ion binding"/>
    <property type="evidence" value="ECO:0007669"/>
    <property type="project" value="UniProtKB-KW"/>
</dbReference>
<dbReference type="SMR" id="O62496"/>
<dbReference type="Gene3D" id="3.30.50.10">
    <property type="entry name" value="Erythroid Transcription Factor GATA-1, subunit A"/>
    <property type="match status" value="1"/>
</dbReference>
<dbReference type="AGR" id="WB:WBGene00003702"/>
<evidence type="ECO:0000313" key="13">
    <source>
        <dbReference type="WormBase" id="Y70C5C.6"/>
    </source>
</evidence>
<name>O62496_CAEEL</name>
<evidence type="ECO:0000256" key="2">
    <source>
        <dbReference type="ARBA" id="ARBA00022771"/>
    </source>
</evidence>
<evidence type="ECO:0000313" key="11">
    <source>
        <dbReference type="EMBL" id="CAB16534.1"/>
    </source>
</evidence>
<protein>
    <submittedName>
        <fullName evidence="11">Nuclear receptor domain-containing protein</fullName>
    </submittedName>
</protein>
<dbReference type="SMART" id="SM00399">
    <property type="entry name" value="ZnF_C4"/>
    <property type="match status" value="1"/>
</dbReference>
<keyword evidence="2 9" id="KW-0863">Zinc-finger</keyword>
<dbReference type="GeneID" id="180115"/>
<dbReference type="InterPro" id="IPR042936">
    <property type="entry name" value="Nhr-150"/>
</dbReference>
<dbReference type="EMBL" id="BX284605">
    <property type="protein sequence ID" value="CAB16534.1"/>
    <property type="molecule type" value="Genomic_DNA"/>
</dbReference>
<dbReference type="UCSC" id="Y70C5C.6b">
    <property type="organism name" value="c. elegans"/>
</dbReference>
<dbReference type="InterPro" id="IPR000536">
    <property type="entry name" value="Nucl_hrmn_rcpt_lig-bd"/>
</dbReference>
<dbReference type="Bgee" id="WBGene00003702">
    <property type="expression patterns" value="Expressed in pharyngeal muscle cell (C elegans) and 2 other cell types or tissues"/>
</dbReference>
<dbReference type="PROSITE" id="PS51030">
    <property type="entry name" value="NUCLEAR_REC_DBD_2"/>
    <property type="match status" value="1"/>
</dbReference>
<dbReference type="PhylomeDB" id="O62496"/>
<keyword evidence="7 9" id="KW-0675">Receptor</keyword>
<dbReference type="RefSeq" id="NP_001024286.1">
    <property type="nucleotide sequence ID" value="NM_001029115.6"/>
</dbReference>
<dbReference type="Gene3D" id="1.10.565.10">
    <property type="entry name" value="Retinoid X Receptor"/>
    <property type="match status" value="1"/>
</dbReference>
<dbReference type="GO" id="GO:0045087">
    <property type="term" value="P:innate immune response"/>
    <property type="evidence" value="ECO:0000315"/>
    <property type="project" value="WormBase"/>
</dbReference>